<organism evidence="2 3">
    <name type="scientific">Chitinophaga varians</name>
    <dbReference type="NCBI Taxonomy" id="2202339"/>
    <lineage>
        <taxon>Bacteria</taxon>
        <taxon>Pseudomonadati</taxon>
        <taxon>Bacteroidota</taxon>
        <taxon>Chitinophagia</taxon>
        <taxon>Chitinophagales</taxon>
        <taxon>Chitinophagaceae</taxon>
        <taxon>Chitinophaga</taxon>
    </lineage>
</organism>
<evidence type="ECO:0000256" key="1">
    <source>
        <dbReference type="ARBA" id="ARBA00007274"/>
    </source>
</evidence>
<dbReference type="EMBL" id="JABAIA010000002">
    <property type="protein sequence ID" value="NLR67121.1"/>
    <property type="molecule type" value="Genomic_DNA"/>
</dbReference>
<evidence type="ECO:0000313" key="2">
    <source>
        <dbReference type="EMBL" id="NLR67121.1"/>
    </source>
</evidence>
<name>A0A847S693_9BACT</name>
<evidence type="ECO:0000313" key="3">
    <source>
        <dbReference type="Proteomes" id="UP000570474"/>
    </source>
</evidence>
<dbReference type="SUPFAM" id="SSF51161">
    <property type="entry name" value="Trimeric LpxA-like enzymes"/>
    <property type="match status" value="1"/>
</dbReference>
<comment type="caution">
    <text evidence="2">The sequence shown here is derived from an EMBL/GenBank/DDBJ whole genome shotgun (WGS) entry which is preliminary data.</text>
</comment>
<reference evidence="2 3" key="1">
    <citation type="submission" date="2020-04" db="EMBL/GenBank/DDBJ databases">
        <authorList>
            <person name="Yin C."/>
        </authorList>
    </citation>
    <scope>NUCLEOTIDE SEQUENCE [LARGE SCALE GENOMIC DNA]</scope>
    <source>
        <strain evidence="2 3">Ae27</strain>
    </source>
</reference>
<accession>A0A847S693</accession>
<sequence>MIVPGVTIGEGAIVGGGAVVTRDVPPMAVVGGNPAKVIKMRDEETYQQLKQQQQVYMHLKQRGQIKYFETEG</sequence>
<dbReference type="PANTHER" id="PTHR43300">
    <property type="entry name" value="ACETYLTRANSFERASE"/>
    <property type="match status" value="1"/>
</dbReference>
<dbReference type="Gene3D" id="2.160.10.10">
    <property type="entry name" value="Hexapeptide repeat proteins"/>
    <property type="match status" value="1"/>
</dbReference>
<dbReference type="AlphaFoldDB" id="A0A847S693"/>
<dbReference type="InterPro" id="IPR050179">
    <property type="entry name" value="Trans_hexapeptide_repeat"/>
</dbReference>
<protein>
    <submittedName>
        <fullName evidence="2">Uncharacterized protein</fullName>
    </submittedName>
</protein>
<keyword evidence="3" id="KW-1185">Reference proteome</keyword>
<proteinExistence type="inferred from homology"/>
<comment type="similarity">
    <text evidence="1">Belongs to the transferase hexapeptide repeat family.</text>
</comment>
<gene>
    <name evidence="2" type="ORF">HGH92_22625</name>
</gene>
<dbReference type="InterPro" id="IPR011004">
    <property type="entry name" value="Trimer_LpxA-like_sf"/>
</dbReference>
<dbReference type="Proteomes" id="UP000570474">
    <property type="component" value="Unassembled WGS sequence"/>
</dbReference>